<name>A0ACB8X2Z2_9TELE</name>
<evidence type="ECO:0000313" key="1">
    <source>
        <dbReference type="EMBL" id="KAI3374417.1"/>
    </source>
</evidence>
<reference evidence="1" key="1">
    <citation type="submission" date="2022-04" db="EMBL/GenBank/DDBJ databases">
        <title>Jade perch genome.</title>
        <authorList>
            <person name="Chao B."/>
        </authorList>
    </citation>
    <scope>NUCLEOTIDE SEQUENCE</scope>
    <source>
        <strain evidence="1">CB-2022</strain>
    </source>
</reference>
<accession>A0ACB8X2Z2</accession>
<gene>
    <name evidence="1" type="ORF">L3Q82_006242</name>
</gene>
<comment type="caution">
    <text evidence="1">The sequence shown here is derived from an EMBL/GenBank/DDBJ whole genome shotgun (WGS) entry which is preliminary data.</text>
</comment>
<dbReference type="EMBL" id="CM041533">
    <property type="protein sequence ID" value="KAI3374417.1"/>
    <property type="molecule type" value="Genomic_DNA"/>
</dbReference>
<organism evidence="1 2">
    <name type="scientific">Scortum barcoo</name>
    <name type="common">barcoo grunter</name>
    <dbReference type="NCBI Taxonomy" id="214431"/>
    <lineage>
        <taxon>Eukaryota</taxon>
        <taxon>Metazoa</taxon>
        <taxon>Chordata</taxon>
        <taxon>Craniata</taxon>
        <taxon>Vertebrata</taxon>
        <taxon>Euteleostomi</taxon>
        <taxon>Actinopterygii</taxon>
        <taxon>Neopterygii</taxon>
        <taxon>Teleostei</taxon>
        <taxon>Neoteleostei</taxon>
        <taxon>Acanthomorphata</taxon>
        <taxon>Eupercaria</taxon>
        <taxon>Centrarchiformes</taxon>
        <taxon>Terapontoidei</taxon>
        <taxon>Terapontidae</taxon>
        <taxon>Scortum</taxon>
    </lineage>
</organism>
<evidence type="ECO:0000313" key="2">
    <source>
        <dbReference type="Proteomes" id="UP000831701"/>
    </source>
</evidence>
<keyword evidence="2" id="KW-1185">Reference proteome</keyword>
<proteinExistence type="predicted"/>
<sequence>MVSADASSYSLGAALLQDHEGELRAIAFCSRTLTDVEKRYSQIEKECLACVWACERFARYIQGMGRVRCPKSDHLHQKRVATENGRVLTPARISTPIAVTGASPAQLMTGQQIRTAVPALEKSLRLSL</sequence>
<protein>
    <submittedName>
        <fullName evidence="1">Uncharacterized protein</fullName>
    </submittedName>
</protein>
<dbReference type="Proteomes" id="UP000831701">
    <property type="component" value="Chromosome 3"/>
</dbReference>